<evidence type="ECO:0000313" key="4">
    <source>
        <dbReference type="EMBL" id="CAG9571974.1"/>
    </source>
</evidence>
<comment type="catalytic activity">
    <reaction evidence="1">
        <text>adenosine(4) in tRNA(His) + S-adenosyl-L-methionine = 2'-O-methyladenosine(4) in tRNA(His) + S-adenosyl-L-homocysteine + H(+)</text>
        <dbReference type="Rhea" id="RHEA:43196"/>
        <dbReference type="Rhea" id="RHEA-COMP:10401"/>
        <dbReference type="Rhea" id="RHEA-COMP:10402"/>
        <dbReference type="ChEBI" id="CHEBI:15378"/>
        <dbReference type="ChEBI" id="CHEBI:57856"/>
        <dbReference type="ChEBI" id="CHEBI:59789"/>
        <dbReference type="ChEBI" id="CHEBI:74411"/>
        <dbReference type="ChEBI" id="CHEBI:74477"/>
        <dbReference type="EC" id="2.1.1.225"/>
    </reaction>
</comment>
<protein>
    <recommendedName>
        <fullName evidence="1">tRNA:m(4)X modification enzyme TRM13</fullName>
        <ecNumber evidence="1">2.1.1.225</ecNumber>
    </recommendedName>
</protein>
<dbReference type="GO" id="GO:0106050">
    <property type="term" value="F:tRNA 2'-O-methyltransferase activity"/>
    <property type="evidence" value="ECO:0007669"/>
    <property type="project" value="UniProtKB-UniRule"/>
</dbReference>
<comment type="catalytic activity">
    <reaction evidence="1">
        <text>cytidine(4) in tRNA(Gly)(GCC) + S-adenosyl-L-methionine = 2'-O-methylcytidine(4) in tRNA(Gly)(GCC) + S-adenosyl-L-homocysteine + H(+)</text>
        <dbReference type="Rhea" id="RHEA:43192"/>
        <dbReference type="Rhea" id="RHEA-COMP:10399"/>
        <dbReference type="Rhea" id="RHEA-COMP:10400"/>
        <dbReference type="ChEBI" id="CHEBI:15378"/>
        <dbReference type="ChEBI" id="CHEBI:57856"/>
        <dbReference type="ChEBI" id="CHEBI:59789"/>
        <dbReference type="ChEBI" id="CHEBI:74495"/>
        <dbReference type="ChEBI" id="CHEBI:82748"/>
        <dbReference type="EC" id="2.1.1.225"/>
    </reaction>
</comment>
<keyword evidence="1" id="KW-0808">Transferase</keyword>
<accession>A0A8J2W6J5</accession>
<organism evidence="4 5">
    <name type="scientific">Danaus chrysippus</name>
    <name type="common">African queen</name>
    <dbReference type="NCBI Taxonomy" id="151541"/>
    <lineage>
        <taxon>Eukaryota</taxon>
        <taxon>Metazoa</taxon>
        <taxon>Ecdysozoa</taxon>
        <taxon>Arthropoda</taxon>
        <taxon>Hexapoda</taxon>
        <taxon>Insecta</taxon>
        <taxon>Pterygota</taxon>
        <taxon>Neoptera</taxon>
        <taxon>Endopterygota</taxon>
        <taxon>Lepidoptera</taxon>
        <taxon>Glossata</taxon>
        <taxon>Ditrysia</taxon>
        <taxon>Papilionoidea</taxon>
        <taxon>Nymphalidae</taxon>
        <taxon>Danainae</taxon>
        <taxon>Danaini</taxon>
        <taxon>Danaina</taxon>
        <taxon>Danaus</taxon>
        <taxon>Anosia</taxon>
    </lineage>
</organism>
<dbReference type="Proteomes" id="UP000789524">
    <property type="component" value="Unassembled WGS sequence"/>
</dbReference>
<dbReference type="OrthoDB" id="258806at2759"/>
<evidence type="ECO:0000256" key="1">
    <source>
        <dbReference type="RuleBase" id="RU367103"/>
    </source>
</evidence>
<feature type="region of interest" description="Disordered" evidence="2">
    <location>
        <begin position="305"/>
        <end position="335"/>
    </location>
</feature>
<proteinExistence type="inferred from homology"/>
<keyword evidence="1" id="KW-0489">Methyltransferase</keyword>
<comment type="similarity">
    <text evidence="1">Belongs to the methyltransferase TRM13 family.</text>
</comment>
<keyword evidence="1" id="KW-0862">Zinc</keyword>
<evidence type="ECO:0000259" key="3">
    <source>
        <dbReference type="Pfam" id="PF05206"/>
    </source>
</evidence>
<dbReference type="AlphaFoldDB" id="A0A8J2W6J5"/>
<comment type="function">
    <text evidence="1">tRNA methylase which 2'-O-methylates cytidine(4) in tRNA(Pro) and tRNA(Gly)(GCC), and adenosine(4) in tRNA(His).</text>
</comment>
<keyword evidence="1" id="KW-0479">Metal-binding</keyword>
<keyword evidence="5" id="KW-1185">Reference proteome</keyword>
<gene>
    <name evidence="4" type="ORF">DCHRY22_LOCUS10034</name>
</gene>
<dbReference type="EC" id="2.1.1.225" evidence="1"/>
<dbReference type="InterPro" id="IPR007871">
    <property type="entry name" value="Methyltransferase_TRM13"/>
</dbReference>
<sequence length="399" mass="45430">MSIFCSKKKEIVSDDCKTSTCYASKLEKHLSICNARKQEQPDYIVHNINIPPYEEDFKRLPLSQILATKILQVIEKVNSLYDKYLKDAIITLPEEPIHKAVLDEFNEPGRTESSLRHLRQASQLLHVVEQQELVKSNTCYVELGAGKGHLSYYAWWAWCKNTDSHVLLVDRASLRHKRDNKLRDSRYNKSTEDLNSENQNNSHRIRADLAHLWLDKVPAVQACNRVVGVAKHLCGVATDYALRCITSEVVLHRVMGIVLATCCHHRCERPMYIANKYLQNMGITAEEFNVIVGIVSWATCGDGRSRQRRSQETETEKDNNTSDMNEKEAGNTTLAGDLGTKNIKISQEQREIIGRKAKVLLDYGRVLYLKDCGFDARLVHYVPTSVSLENVCIIAKKLS</sequence>
<dbReference type="GO" id="GO:0030488">
    <property type="term" value="P:tRNA methylation"/>
    <property type="evidence" value="ECO:0007669"/>
    <property type="project" value="InterPro"/>
</dbReference>
<dbReference type="EMBL" id="CAKASE010000067">
    <property type="protein sequence ID" value="CAG9571974.1"/>
    <property type="molecule type" value="Genomic_DNA"/>
</dbReference>
<keyword evidence="1" id="KW-0819">tRNA processing</keyword>
<evidence type="ECO:0000256" key="2">
    <source>
        <dbReference type="SAM" id="MobiDB-lite"/>
    </source>
</evidence>
<reference evidence="4" key="1">
    <citation type="submission" date="2021-09" db="EMBL/GenBank/DDBJ databases">
        <authorList>
            <person name="Martin H S."/>
        </authorList>
    </citation>
    <scope>NUCLEOTIDE SEQUENCE</scope>
</reference>
<evidence type="ECO:0000313" key="5">
    <source>
        <dbReference type="Proteomes" id="UP000789524"/>
    </source>
</evidence>
<dbReference type="InterPro" id="IPR039044">
    <property type="entry name" value="Trm13"/>
</dbReference>
<comment type="caution">
    <text evidence="4">The sequence shown here is derived from an EMBL/GenBank/DDBJ whole genome shotgun (WGS) entry which is preliminary data.</text>
</comment>
<comment type="catalytic activity">
    <reaction evidence="1">
        <text>cytidine(4) in tRNA(Pro) + S-adenosyl-L-methionine = 2'-O-methylcytidine(4) in tRNA(Pro) + S-adenosyl-L-homocysteine + H(+)</text>
        <dbReference type="Rhea" id="RHEA:32767"/>
        <dbReference type="Rhea" id="RHEA-COMP:10397"/>
        <dbReference type="Rhea" id="RHEA-COMP:10398"/>
        <dbReference type="ChEBI" id="CHEBI:15378"/>
        <dbReference type="ChEBI" id="CHEBI:57856"/>
        <dbReference type="ChEBI" id="CHEBI:59789"/>
        <dbReference type="ChEBI" id="CHEBI:74495"/>
        <dbReference type="ChEBI" id="CHEBI:82748"/>
        <dbReference type="EC" id="2.1.1.225"/>
    </reaction>
</comment>
<name>A0A8J2W6J5_9NEOP</name>
<dbReference type="Pfam" id="PF05206">
    <property type="entry name" value="TRM13"/>
    <property type="match status" value="1"/>
</dbReference>
<feature type="domain" description="Methyltransferase TRM13" evidence="3">
    <location>
        <begin position="120"/>
        <end position="395"/>
    </location>
</feature>
<dbReference type="GO" id="GO:0008270">
    <property type="term" value="F:zinc ion binding"/>
    <property type="evidence" value="ECO:0007669"/>
    <property type="project" value="UniProtKB-KW"/>
</dbReference>
<dbReference type="PANTHER" id="PTHR12998:SF0">
    <property type="entry name" value="TRNA:M(4)X MODIFICATION ENZYME TRM13 HOMOLOG"/>
    <property type="match status" value="1"/>
</dbReference>
<feature type="compositionally biased region" description="Basic and acidic residues" evidence="2">
    <location>
        <begin position="305"/>
        <end position="329"/>
    </location>
</feature>
<dbReference type="PANTHER" id="PTHR12998">
    <property type="entry name" value="TRNA:M(4)X MODIFICATION ENZYME TRM13 HOMOLOG"/>
    <property type="match status" value="1"/>
</dbReference>
<keyword evidence="1" id="KW-0949">S-adenosyl-L-methionine</keyword>
<keyword evidence="1" id="KW-0863">Zinc-finger</keyword>